<evidence type="ECO:0000313" key="1">
    <source>
        <dbReference type="EMBL" id="BBE42184.1"/>
    </source>
</evidence>
<dbReference type="KEGG" id="ccai:NAS2_0795"/>
<dbReference type="InterPro" id="IPR016031">
    <property type="entry name" value="Trp_RNA-bd_attenuator-like_dom"/>
</dbReference>
<dbReference type="NCBIfam" id="TIGR00266">
    <property type="entry name" value="TIGR00266 family protein"/>
    <property type="match status" value="1"/>
</dbReference>
<protein>
    <submittedName>
        <fullName evidence="1">DUF124 domain-containing protein</fullName>
    </submittedName>
</protein>
<dbReference type="EMBL" id="AP018732">
    <property type="protein sequence ID" value="BBE42184.1"/>
    <property type="molecule type" value="Genomic_DNA"/>
</dbReference>
<proteinExistence type="predicted"/>
<evidence type="ECO:0000313" key="2">
    <source>
        <dbReference type="Proteomes" id="UP000509448"/>
    </source>
</evidence>
<dbReference type="Gene3D" id="3.60.160.10">
    <property type="entry name" value="Mitochondrial biogenesis AIM24"/>
    <property type="match status" value="1"/>
</dbReference>
<dbReference type="Proteomes" id="UP000509448">
    <property type="component" value="Chromosome"/>
</dbReference>
<dbReference type="InterPro" id="IPR036983">
    <property type="entry name" value="AIM24_sf"/>
</dbReference>
<dbReference type="InterPro" id="IPR002838">
    <property type="entry name" value="AIM24"/>
</dbReference>
<dbReference type="PANTHER" id="PTHR43657">
    <property type="entry name" value="TRYPTOPHAN RNA-BINDING ATTENUATOR PROTEIN-LIKE PROTEIN"/>
    <property type="match status" value="1"/>
</dbReference>
<gene>
    <name evidence="1" type="ORF">NAS2_0795</name>
</gene>
<dbReference type="RefSeq" id="WP_174448442.1">
    <property type="nucleotide sequence ID" value="NZ_AP018732.1"/>
</dbReference>
<organism evidence="1 2">
    <name type="scientific">Conexivisphaera calida</name>
    <dbReference type="NCBI Taxonomy" id="1874277"/>
    <lineage>
        <taxon>Archaea</taxon>
        <taxon>Nitrososphaerota</taxon>
        <taxon>Conexivisphaeria</taxon>
        <taxon>Conexivisphaerales</taxon>
        <taxon>Conexivisphaeraceae</taxon>
        <taxon>Conexivisphaera</taxon>
    </lineage>
</organism>
<accession>A0A4P2VCF8</accession>
<dbReference type="SUPFAM" id="SSF51219">
    <property type="entry name" value="TRAP-like"/>
    <property type="match status" value="1"/>
</dbReference>
<keyword evidence="2" id="KW-1185">Reference proteome</keyword>
<name>A0A4P2VCF8_9ARCH</name>
<reference evidence="1 2" key="1">
    <citation type="journal article" date="2019" name="ISME J.">
        <title>Isolation and characterization of a thermophilic sulfur- and iron-reducing thaumarchaeote from a terrestrial acidic hot spring.</title>
        <authorList>
            <person name="Kato S."/>
            <person name="Itoh T."/>
            <person name="Yuki M."/>
            <person name="Nagamori M."/>
            <person name="Ohnishi M."/>
            <person name="Uematsu K."/>
            <person name="Suzuki K."/>
            <person name="Takashina T."/>
            <person name="Ohkuma M."/>
        </authorList>
    </citation>
    <scope>NUCLEOTIDE SEQUENCE [LARGE SCALE GENOMIC DNA]</scope>
    <source>
        <strain evidence="1 2">NAS-02</strain>
    </source>
</reference>
<dbReference type="GeneID" id="55584607"/>
<dbReference type="OrthoDB" id="7592at2157"/>
<dbReference type="Pfam" id="PF01987">
    <property type="entry name" value="AIM24"/>
    <property type="match status" value="1"/>
</dbReference>
<sequence>MAEFSIEGNDMQHLHVRLESGESIYADAGHLVSKGFRVSINATVRGGLLSGLKRALTGSSFFVTELAGPGEAVLAAAFPGKVFPVQLDGSRGILAESHSFLAAEPGVQYDAQMARLGAGILAGEGLFLARFSGRGNVYLHAYGGLIERDLKPGEALQVEAGHLLAFEEGMKYGISRVGGIRSMLFSGEGWFFVQIEGPGKVYMHTVTAQQLAGILIPYLPRQGGPGL</sequence>
<dbReference type="PANTHER" id="PTHR43657:SF1">
    <property type="entry name" value="ALTERED INHERITANCE OF MITOCHONDRIA PROTEIN 24, MITOCHONDRIAL"/>
    <property type="match status" value="1"/>
</dbReference>
<dbReference type="AlphaFoldDB" id="A0A4P2VCF8"/>